<proteinExistence type="predicted"/>
<sequence>MWGLPAALLLIGALSYERNGRLRKVEFLRHIGDASYAIYLSHLITIAFCKYIFDETGLETGNASLSQQLSLFAGVLSPAWLGNGMLLRTRQTIPG</sequence>
<evidence type="ECO:0000313" key="1">
    <source>
        <dbReference type="EMBL" id="TCU04838.1"/>
    </source>
</evidence>
<comment type="caution">
    <text evidence="1">The sequence shown here is derived from an EMBL/GenBank/DDBJ whole genome shotgun (WGS) entry which is preliminary data.</text>
</comment>
<name>A0A4R3PSQ9_RHISU</name>
<dbReference type="RefSeq" id="WP_087004552.1">
    <property type="nucleotide sequence ID" value="NZ_FWER01000065.1"/>
</dbReference>
<dbReference type="Proteomes" id="UP000294576">
    <property type="component" value="Unassembled WGS sequence"/>
</dbReference>
<organism evidence="1 2">
    <name type="scientific">Rhizobium sullae</name>
    <name type="common">Rhizobium hedysari</name>
    <dbReference type="NCBI Taxonomy" id="50338"/>
    <lineage>
        <taxon>Bacteria</taxon>
        <taxon>Pseudomonadati</taxon>
        <taxon>Pseudomonadota</taxon>
        <taxon>Alphaproteobacteria</taxon>
        <taxon>Hyphomicrobiales</taxon>
        <taxon>Rhizobiaceae</taxon>
        <taxon>Rhizobium/Agrobacterium group</taxon>
        <taxon>Rhizobium</taxon>
    </lineage>
</organism>
<dbReference type="AlphaFoldDB" id="A0A4R3PSQ9"/>
<dbReference type="EMBL" id="SMBH01000038">
    <property type="protein sequence ID" value="TCU04838.1"/>
    <property type="molecule type" value="Genomic_DNA"/>
</dbReference>
<reference evidence="1 2" key="1">
    <citation type="submission" date="2019-03" db="EMBL/GenBank/DDBJ databases">
        <title>Genomic Encyclopedia of Type Strains, Phase IV (KMG-V): Genome sequencing to study the core and pangenomes of soil and plant-associated prokaryotes.</title>
        <authorList>
            <person name="Whitman W."/>
        </authorList>
    </citation>
    <scope>NUCLEOTIDE SEQUENCE [LARGE SCALE GENOMIC DNA]</scope>
    <source>
        <strain evidence="1 2">Hc14</strain>
    </source>
</reference>
<gene>
    <name evidence="1" type="ORF">EV132_13820</name>
</gene>
<protein>
    <submittedName>
        <fullName evidence="1">Uncharacterized protein</fullName>
    </submittedName>
</protein>
<accession>A0A4R3PSQ9</accession>
<evidence type="ECO:0000313" key="2">
    <source>
        <dbReference type="Proteomes" id="UP000294576"/>
    </source>
</evidence>
<dbReference type="OrthoDB" id="9767863at2"/>